<gene>
    <name evidence="1" type="ORF">QFC24_005156</name>
</gene>
<evidence type="ECO:0000313" key="2">
    <source>
        <dbReference type="Proteomes" id="UP001234202"/>
    </source>
</evidence>
<comment type="caution">
    <text evidence="1">The sequence shown here is derived from an EMBL/GenBank/DDBJ whole genome shotgun (WGS) entry which is preliminary data.</text>
</comment>
<accession>A0ACC2XA29</accession>
<dbReference type="EMBL" id="JASBWV010000020">
    <property type="protein sequence ID" value="KAJ9120483.1"/>
    <property type="molecule type" value="Genomic_DNA"/>
</dbReference>
<protein>
    <submittedName>
        <fullName evidence="1">Uncharacterized protein</fullName>
    </submittedName>
</protein>
<sequence length="501" mass="53296">MPNVAQKPNDVLEAKAVEAWGAVVDGRGKNVVFKHKQLIRLFDCLKNNGAALLESLSVEKSSPLVAARLADELKHVLKQVSALIDRIPANIVKASAEYALLSDAIREGGVRRVSAGTVIILGHEAHPFASWAVPLATAISDGNCAMVSLPPSLSTLYQALRKPISLALDQSAFHLVCLDPSVISSWLATTTVNGLAGVVTLGDLPVPSTTISGTLATPLRRNFKYDAIPTGPCAFIVDQSLLPGGQPLHPLDDGVCSVPPLVDQAAQALAAAHSRHDPQASGTRRSLGLPAFVLVHENVAALFTRALKKHMSSTSLQPHAQAIKAIEDILSASSTSNGLDYLPIFKVTSMDHALDLVQDRLPESFATYVFAESRFGAYFNNNCNVKLVCVNQVPVEVLTAGPYINADDFSNTVRRTVKFSKHPQIPHSDQSVLNSISLASSQASLAEQLAELKIRQVKQVPGARIDFFGGSFLLAAGTFLSILLGASGYGIYKGGKALLSR</sequence>
<evidence type="ECO:0000313" key="1">
    <source>
        <dbReference type="EMBL" id="KAJ9120483.1"/>
    </source>
</evidence>
<reference evidence="1" key="1">
    <citation type="submission" date="2023-04" db="EMBL/GenBank/DDBJ databases">
        <title>Draft Genome sequencing of Naganishia species isolated from polar environments using Oxford Nanopore Technology.</title>
        <authorList>
            <person name="Leo P."/>
            <person name="Venkateswaran K."/>
        </authorList>
    </citation>
    <scope>NUCLEOTIDE SEQUENCE</scope>
    <source>
        <strain evidence="1">DBVPG 5303</strain>
    </source>
</reference>
<name>A0ACC2XA29_9TREE</name>
<proteinExistence type="predicted"/>
<dbReference type="Proteomes" id="UP001234202">
    <property type="component" value="Unassembled WGS sequence"/>
</dbReference>
<keyword evidence="2" id="KW-1185">Reference proteome</keyword>
<organism evidence="1 2">
    <name type="scientific">Naganishia onofrii</name>
    <dbReference type="NCBI Taxonomy" id="1851511"/>
    <lineage>
        <taxon>Eukaryota</taxon>
        <taxon>Fungi</taxon>
        <taxon>Dikarya</taxon>
        <taxon>Basidiomycota</taxon>
        <taxon>Agaricomycotina</taxon>
        <taxon>Tremellomycetes</taxon>
        <taxon>Filobasidiales</taxon>
        <taxon>Filobasidiaceae</taxon>
        <taxon>Naganishia</taxon>
    </lineage>
</organism>